<dbReference type="PANTHER" id="PTHR32322">
    <property type="entry name" value="INNER MEMBRANE TRANSPORTER"/>
    <property type="match status" value="1"/>
</dbReference>
<feature type="transmembrane region" description="Helical" evidence="6">
    <location>
        <begin position="146"/>
        <end position="166"/>
    </location>
</feature>
<evidence type="ECO:0000256" key="4">
    <source>
        <dbReference type="ARBA" id="ARBA00022989"/>
    </source>
</evidence>
<evidence type="ECO:0000256" key="1">
    <source>
        <dbReference type="ARBA" id="ARBA00004141"/>
    </source>
</evidence>
<keyword evidence="5 6" id="KW-0472">Membrane</keyword>
<feature type="transmembrane region" description="Helical" evidence="6">
    <location>
        <begin position="262"/>
        <end position="281"/>
    </location>
</feature>
<feature type="transmembrane region" description="Helical" evidence="6">
    <location>
        <begin position="237"/>
        <end position="256"/>
    </location>
</feature>
<comment type="similarity">
    <text evidence="2">Belongs to the EamA transporter family.</text>
</comment>
<evidence type="ECO:0000256" key="6">
    <source>
        <dbReference type="SAM" id="Phobius"/>
    </source>
</evidence>
<reference evidence="8 9" key="1">
    <citation type="submission" date="2020-02" db="EMBL/GenBank/DDBJ databases">
        <title>Full genome sequence of Nocardioides sp. R-3366.</title>
        <authorList>
            <person name="Im W.-T."/>
        </authorList>
    </citation>
    <scope>NUCLEOTIDE SEQUENCE [LARGE SCALE GENOMIC DNA]</scope>
    <source>
        <strain evidence="8 9">R-3366</strain>
    </source>
</reference>
<dbReference type="InterPro" id="IPR050638">
    <property type="entry name" value="AA-Vitamin_Transporters"/>
</dbReference>
<name>A0A6G6W9I6_9ACTN</name>
<keyword evidence="4 6" id="KW-1133">Transmembrane helix</keyword>
<dbReference type="RefSeq" id="WP_165228408.1">
    <property type="nucleotide sequence ID" value="NZ_CP049257.1"/>
</dbReference>
<feature type="transmembrane region" description="Helical" evidence="6">
    <location>
        <begin position="38"/>
        <end position="55"/>
    </location>
</feature>
<dbReference type="SUPFAM" id="SSF103481">
    <property type="entry name" value="Multidrug resistance efflux transporter EmrE"/>
    <property type="match status" value="2"/>
</dbReference>
<gene>
    <name evidence="8" type="ORF">G5V58_02315</name>
</gene>
<evidence type="ECO:0000256" key="2">
    <source>
        <dbReference type="ARBA" id="ARBA00007362"/>
    </source>
</evidence>
<sequence>MRRSHLLAGALYVLFWSSGFVGAELGTRAAPALELLMWRYLIAGPVLLALCVVLGRRVRRDVLVRQVLLGVLAQVGYLGPVVYAVGRGVPAGTTALVAALQPMVVAVAAGPLLGERVRGPGWAGLATGFVGVGVVVAGDLSAGVGGWWVLLPLAGVLSLSAGTLLGRRWEPPESLLVSIAIQTSVATVGFTTLNLLLGDPTVPAGGDFWFAVAWVVVLSTFGGYGSYLFVLRSQGATSASTWLYLSPPVTMLWAWAKFGDRIGPAAMAGLVVTAAGVALVLRGSSAAPSRKPVEAVCGAT</sequence>
<accession>A0A6G6W9I6</accession>
<dbReference type="EMBL" id="CP049257">
    <property type="protein sequence ID" value="QIG41765.1"/>
    <property type="molecule type" value="Genomic_DNA"/>
</dbReference>
<organism evidence="8 9">
    <name type="scientific">Nocardioides anomalus</name>
    <dbReference type="NCBI Taxonomy" id="2712223"/>
    <lineage>
        <taxon>Bacteria</taxon>
        <taxon>Bacillati</taxon>
        <taxon>Actinomycetota</taxon>
        <taxon>Actinomycetes</taxon>
        <taxon>Propionibacteriales</taxon>
        <taxon>Nocardioidaceae</taxon>
        <taxon>Nocardioides</taxon>
    </lineage>
</organism>
<protein>
    <submittedName>
        <fullName evidence="8">DMT family transporter</fullName>
    </submittedName>
</protein>
<feature type="transmembrane region" description="Helical" evidence="6">
    <location>
        <begin position="121"/>
        <end position="140"/>
    </location>
</feature>
<evidence type="ECO:0000259" key="7">
    <source>
        <dbReference type="Pfam" id="PF00892"/>
    </source>
</evidence>
<evidence type="ECO:0000256" key="5">
    <source>
        <dbReference type="ARBA" id="ARBA00023136"/>
    </source>
</evidence>
<feature type="transmembrane region" description="Helical" evidence="6">
    <location>
        <begin position="208"/>
        <end position="230"/>
    </location>
</feature>
<keyword evidence="3 6" id="KW-0812">Transmembrane</keyword>
<feature type="transmembrane region" description="Helical" evidence="6">
    <location>
        <begin position="67"/>
        <end position="85"/>
    </location>
</feature>
<evidence type="ECO:0000313" key="9">
    <source>
        <dbReference type="Proteomes" id="UP000502996"/>
    </source>
</evidence>
<feature type="domain" description="EamA" evidence="7">
    <location>
        <begin position="147"/>
        <end position="281"/>
    </location>
</feature>
<dbReference type="Pfam" id="PF00892">
    <property type="entry name" value="EamA"/>
    <property type="match status" value="2"/>
</dbReference>
<dbReference type="InterPro" id="IPR000620">
    <property type="entry name" value="EamA_dom"/>
</dbReference>
<keyword evidence="9" id="KW-1185">Reference proteome</keyword>
<dbReference type="PANTHER" id="PTHR32322:SF2">
    <property type="entry name" value="EAMA DOMAIN-CONTAINING PROTEIN"/>
    <property type="match status" value="1"/>
</dbReference>
<dbReference type="AlphaFoldDB" id="A0A6G6W9I6"/>
<proteinExistence type="inferred from homology"/>
<feature type="transmembrane region" description="Helical" evidence="6">
    <location>
        <begin position="91"/>
        <end position="114"/>
    </location>
</feature>
<dbReference type="GO" id="GO:0016020">
    <property type="term" value="C:membrane"/>
    <property type="evidence" value="ECO:0007669"/>
    <property type="project" value="UniProtKB-SubCell"/>
</dbReference>
<dbReference type="KEGG" id="nano:G5V58_02315"/>
<feature type="transmembrane region" description="Helical" evidence="6">
    <location>
        <begin position="175"/>
        <end position="196"/>
    </location>
</feature>
<evidence type="ECO:0000313" key="8">
    <source>
        <dbReference type="EMBL" id="QIG41765.1"/>
    </source>
</evidence>
<evidence type="ECO:0000256" key="3">
    <source>
        <dbReference type="ARBA" id="ARBA00022692"/>
    </source>
</evidence>
<dbReference type="InterPro" id="IPR037185">
    <property type="entry name" value="EmrE-like"/>
</dbReference>
<comment type="subcellular location">
    <subcellularLocation>
        <location evidence="1">Membrane</location>
        <topology evidence="1">Multi-pass membrane protein</topology>
    </subcellularLocation>
</comment>
<dbReference type="Proteomes" id="UP000502996">
    <property type="component" value="Chromosome"/>
</dbReference>
<feature type="domain" description="EamA" evidence="7">
    <location>
        <begin position="6"/>
        <end position="136"/>
    </location>
</feature>